<proteinExistence type="predicted"/>
<gene>
    <name evidence="1" type="ORF">METZ01_LOCUS418880</name>
</gene>
<feature type="non-terminal residue" evidence="1">
    <location>
        <position position="37"/>
    </location>
</feature>
<organism evidence="1">
    <name type="scientific">marine metagenome</name>
    <dbReference type="NCBI Taxonomy" id="408172"/>
    <lineage>
        <taxon>unclassified sequences</taxon>
        <taxon>metagenomes</taxon>
        <taxon>ecological metagenomes</taxon>
    </lineage>
</organism>
<reference evidence="1" key="1">
    <citation type="submission" date="2018-05" db="EMBL/GenBank/DDBJ databases">
        <authorList>
            <person name="Lanie J.A."/>
            <person name="Ng W.-L."/>
            <person name="Kazmierczak K.M."/>
            <person name="Andrzejewski T.M."/>
            <person name="Davidsen T.M."/>
            <person name="Wayne K.J."/>
            <person name="Tettelin H."/>
            <person name="Glass J.I."/>
            <person name="Rusch D."/>
            <person name="Podicherti R."/>
            <person name="Tsui H.-C.T."/>
            <person name="Winkler M.E."/>
        </authorList>
    </citation>
    <scope>NUCLEOTIDE SEQUENCE</scope>
</reference>
<accession>A0A382X4B7</accession>
<dbReference type="EMBL" id="UINC01164926">
    <property type="protein sequence ID" value="SVD66026.1"/>
    <property type="molecule type" value="Genomic_DNA"/>
</dbReference>
<evidence type="ECO:0000313" key="1">
    <source>
        <dbReference type="EMBL" id="SVD66026.1"/>
    </source>
</evidence>
<name>A0A382X4B7_9ZZZZ</name>
<protein>
    <submittedName>
        <fullName evidence="1">Uncharacterized protein</fullName>
    </submittedName>
</protein>
<sequence>MHFTMRLILEILELKRAYQLPDVSLQPHLLEICMLGG</sequence>
<dbReference type="AlphaFoldDB" id="A0A382X4B7"/>